<dbReference type="Proteomes" id="UP000191612">
    <property type="component" value="Unassembled WGS sequence"/>
</dbReference>
<dbReference type="AlphaFoldDB" id="A0A1V6QRB2"/>
<evidence type="ECO:0008006" key="3">
    <source>
        <dbReference type="Google" id="ProtNLM"/>
    </source>
</evidence>
<dbReference type="EMBL" id="MDYO01000049">
    <property type="protein sequence ID" value="OQD91711.1"/>
    <property type="molecule type" value="Genomic_DNA"/>
</dbReference>
<gene>
    <name evidence="1" type="ORF">PENSOL_c049G03611</name>
</gene>
<evidence type="ECO:0000313" key="2">
    <source>
        <dbReference type="Proteomes" id="UP000191612"/>
    </source>
</evidence>
<dbReference type="CDD" id="cd02440">
    <property type="entry name" value="AdoMet_MTases"/>
    <property type="match status" value="1"/>
</dbReference>
<evidence type="ECO:0000313" key="1">
    <source>
        <dbReference type="EMBL" id="OQD91711.1"/>
    </source>
</evidence>
<dbReference type="SUPFAM" id="SSF53335">
    <property type="entry name" value="S-adenosyl-L-methionine-dependent methyltransferases"/>
    <property type="match status" value="1"/>
</dbReference>
<keyword evidence="2" id="KW-1185">Reference proteome</keyword>
<accession>A0A1V6QRB2</accession>
<name>A0A1V6QRB2_9EURO</name>
<dbReference type="InterPro" id="IPR029063">
    <property type="entry name" value="SAM-dependent_MTases_sf"/>
</dbReference>
<proteinExistence type="predicted"/>
<comment type="caution">
    <text evidence="1">The sequence shown here is derived from an EMBL/GenBank/DDBJ whole genome shotgun (WGS) entry which is preliminary data.</text>
</comment>
<sequence>MAASDIQTATSWASTSSPIDVLINNQKTLEPVAQRRDWSSFIAQCNRAPRLNEFKRFFSDTAGGRSGQPLEHPQVDRTLLPEDELLDWMIRLHEQRRGRFDPHYHASIPYRVEEACRLGRAILLYSQSIPRPLHLYSIGSAEGTMARTVAELGQGRVESLACSPNVENYESFILHGDPPHASFFVGPFHHLTRDVLQSRPDLARFASGFDVIIEDTTFQMYSPNRVEQIEFIAQNLRENGIVLFLEKFRQPDMNDYLQREEQKDRCFKAKYFDMGEIASKKKEVLTLMNQNEVTIDEMTSAVKRHFSHCFITWNSGNFHTLIASNSLENLNTFMAGLVQPAVPKDI</sequence>
<reference evidence="2" key="1">
    <citation type="journal article" date="2017" name="Nat. Microbiol.">
        <title>Global analysis of biosynthetic gene clusters reveals vast potential of secondary metabolite production in Penicillium species.</title>
        <authorList>
            <person name="Nielsen J.C."/>
            <person name="Grijseels S."/>
            <person name="Prigent S."/>
            <person name="Ji B."/>
            <person name="Dainat J."/>
            <person name="Nielsen K.F."/>
            <person name="Frisvad J.C."/>
            <person name="Workman M."/>
            <person name="Nielsen J."/>
        </authorList>
    </citation>
    <scope>NUCLEOTIDE SEQUENCE [LARGE SCALE GENOMIC DNA]</scope>
    <source>
        <strain evidence="2">IBT 29525</strain>
    </source>
</reference>
<protein>
    <recommendedName>
        <fullName evidence="3">Class I SAM-dependent methyltransferase</fullName>
    </recommendedName>
</protein>
<organism evidence="1 2">
    <name type="scientific">Penicillium solitum</name>
    <dbReference type="NCBI Taxonomy" id="60172"/>
    <lineage>
        <taxon>Eukaryota</taxon>
        <taxon>Fungi</taxon>
        <taxon>Dikarya</taxon>
        <taxon>Ascomycota</taxon>
        <taxon>Pezizomycotina</taxon>
        <taxon>Eurotiomycetes</taxon>
        <taxon>Eurotiomycetidae</taxon>
        <taxon>Eurotiales</taxon>
        <taxon>Aspergillaceae</taxon>
        <taxon>Penicillium</taxon>
    </lineage>
</organism>
<dbReference type="Gene3D" id="3.40.50.150">
    <property type="entry name" value="Vaccinia Virus protein VP39"/>
    <property type="match status" value="1"/>
</dbReference>